<dbReference type="GeneID" id="28956240"/>
<dbReference type="EMBL" id="DS231722">
    <property type="protein sequence ID" value="KNB17687.1"/>
    <property type="molecule type" value="Genomic_DNA"/>
</dbReference>
<dbReference type="RefSeq" id="XP_018255732.1">
    <property type="nucleotide sequence ID" value="XM_018395225.1"/>
</dbReference>
<dbReference type="AlphaFoldDB" id="A0A0J9WUF4"/>
<sequence length="139" mass="15319">MKFRFVDEDDPATLHRRRLQAQHTQRCRQRQMAGQHVETTNHQAESSQTVESAAENVQTWPENSSLADTGETGPDAILFGELSIAPSQEDEDLGTIDIGPAYYDKEPVDARSAGGRENQTESGSPDAVTQVKFDCNGEL</sequence>
<reference evidence="3" key="1">
    <citation type="submission" date="2007-04" db="EMBL/GenBank/DDBJ databases">
        <authorList>
            <consortium name="The Broad Institute Genome Sequencing Platform"/>
            <person name="Birren B."/>
            <person name="Lander E."/>
            <person name="Galagan J."/>
            <person name="Nusbaum C."/>
            <person name="Devon K."/>
            <person name="Ma L.-J."/>
            <person name="Jaffe D."/>
            <person name="Butler J."/>
            <person name="Alvarez P."/>
            <person name="Gnerre S."/>
            <person name="Grabherr M."/>
            <person name="Kleber M."/>
            <person name="Mauceli E."/>
            <person name="Brockman W."/>
            <person name="MacCallum I.A."/>
            <person name="Young S."/>
            <person name="LaButti K."/>
            <person name="DeCaprio D."/>
            <person name="Crawford M."/>
            <person name="Koehrsen M."/>
            <person name="Engels R."/>
            <person name="Montgomery P."/>
            <person name="Pearson M."/>
            <person name="Howarth C."/>
            <person name="Larson L."/>
            <person name="White J."/>
            <person name="O'Leary S."/>
            <person name="Kodira C."/>
            <person name="Zeng Q."/>
            <person name="Yandava C."/>
            <person name="Alvarado L."/>
            <person name="Kistler C."/>
            <person name="Shim W.-B."/>
            <person name="Kang S."/>
            <person name="Woloshuk C."/>
        </authorList>
    </citation>
    <scope>NUCLEOTIDE SEQUENCE</scope>
    <source>
        <strain evidence="3">4287</strain>
    </source>
</reference>
<accession>A0A0J9WUF4</accession>
<dbReference type="GeneID" id="28955493"/>
<evidence type="ECO:0000313" key="2">
    <source>
        <dbReference type="EMBL" id="KNB16470.1"/>
    </source>
</evidence>
<organism evidence="3 4">
    <name type="scientific">Fusarium oxysporum f. sp. lycopersici (strain 4287 / CBS 123668 / FGSC 9935 / NRRL 34936)</name>
    <name type="common">Fusarium vascular wilt of tomato</name>
    <dbReference type="NCBI Taxonomy" id="426428"/>
    <lineage>
        <taxon>Eukaryota</taxon>
        <taxon>Fungi</taxon>
        <taxon>Dikarya</taxon>
        <taxon>Ascomycota</taxon>
        <taxon>Pezizomycotina</taxon>
        <taxon>Sordariomycetes</taxon>
        <taxon>Hypocreomycetidae</taxon>
        <taxon>Hypocreales</taxon>
        <taxon>Nectriaceae</taxon>
        <taxon>Fusarium</taxon>
        <taxon>Fusarium oxysporum species complex</taxon>
    </lineage>
</organism>
<protein>
    <submittedName>
        <fullName evidence="3">Uncharacterized protein</fullName>
    </submittedName>
</protein>
<gene>
    <name evidence="2" type="ORF">FOXG_14324</name>
    <name evidence="3" type="ORF">FOXG_15156</name>
</gene>
<reference evidence="3" key="2">
    <citation type="journal article" date="2010" name="Nature">
        <title>Comparative genomics reveals mobile pathogenicity chromosomes in Fusarium.</title>
        <authorList>
            <person name="Ma L.J."/>
            <person name="van der Does H.C."/>
            <person name="Borkovich K.A."/>
            <person name="Coleman J.J."/>
            <person name="Daboussi M.J."/>
            <person name="Di Pietro A."/>
            <person name="Dufresne M."/>
            <person name="Freitag M."/>
            <person name="Grabherr M."/>
            <person name="Henrissat B."/>
            <person name="Houterman P.M."/>
            <person name="Kang S."/>
            <person name="Shim W.B."/>
            <person name="Woloshuk C."/>
            <person name="Xie X."/>
            <person name="Xu J.R."/>
            <person name="Antoniw J."/>
            <person name="Baker S.E."/>
            <person name="Bluhm B.H."/>
            <person name="Breakspear A."/>
            <person name="Brown D.W."/>
            <person name="Butchko R.A."/>
            <person name="Chapman S."/>
            <person name="Coulson R."/>
            <person name="Coutinho P.M."/>
            <person name="Danchin E.G."/>
            <person name="Diener A."/>
            <person name="Gale L.R."/>
            <person name="Gardiner D.M."/>
            <person name="Goff S."/>
            <person name="Hammond-Kosack K.E."/>
            <person name="Hilburn K."/>
            <person name="Hua-Van A."/>
            <person name="Jonkers W."/>
            <person name="Kazan K."/>
            <person name="Kodira C.D."/>
            <person name="Koehrsen M."/>
            <person name="Kumar L."/>
            <person name="Lee Y.H."/>
            <person name="Li L."/>
            <person name="Manners J.M."/>
            <person name="Miranda-Saavedra D."/>
            <person name="Mukherjee M."/>
            <person name="Park G."/>
            <person name="Park J."/>
            <person name="Park S.Y."/>
            <person name="Proctor R.H."/>
            <person name="Regev A."/>
            <person name="Ruiz-Roldan M.C."/>
            <person name="Sain D."/>
            <person name="Sakthikumar S."/>
            <person name="Sykes S."/>
            <person name="Schwartz D.C."/>
            <person name="Turgeon B.G."/>
            <person name="Wapinski I."/>
            <person name="Yoder O."/>
            <person name="Young S."/>
            <person name="Zeng Q."/>
            <person name="Zhou S."/>
            <person name="Galagan J."/>
            <person name="Cuomo C.A."/>
            <person name="Kistler H.C."/>
            <person name="Rep M."/>
        </authorList>
    </citation>
    <scope>NUCLEOTIDE SEQUENCE [LARGE SCALE GENOMIC DNA]</scope>
    <source>
        <strain evidence="3">4287</strain>
    </source>
</reference>
<dbReference type="EMBL" id="DS231719">
    <property type="protein sequence ID" value="KNB16470.1"/>
    <property type="molecule type" value="Genomic_DNA"/>
</dbReference>
<dbReference type="Proteomes" id="UP000009097">
    <property type="component" value="Unassembled WGS sequence"/>
</dbReference>
<dbReference type="KEGG" id="fox:FOXG_15156"/>
<evidence type="ECO:0000313" key="3">
    <source>
        <dbReference type="EMBL" id="KNB17687.1"/>
    </source>
</evidence>
<dbReference type="VEuPathDB" id="FungiDB:FOXG_15156"/>
<proteinExistence type="predicted"/>
<dbReference type="OrthoDB" id="5100981at2759"/>
<name>A0A0J9WUF4_FUSO4</name>
<dbReference type="VEuPathDB" id="FungiDB:FOXG_14324"/>
<evidence type="ECO:0000256" key="1">
    <source>
        <dbReference type="SAM" id="MobiDB-lite"/>
    </source>
</evidence>
<dbReference type="RefSeq" id="XP_018254515.1">
    <property type="nucleotide sequence ID" value="XM_018394393.1"/>
</dbReference>
<feature type="compositionally biased region" description="Polar residues" evidence="1">
    <location>
        <begin position="37"/>
        <end position="67"/>
    </location>
</feature>
<feature type="region of interest" description="Disordered" evidence="1">
    <location>
        <begin position="30"/>
        <end position="139"/>
    </location>
</feature>
<evidence type="ECO:0000313" key="4">
    <source>
        <dbReference type="Proteomes" id="UP000009097"/>
    </source>
</evidence>
<dbReference type="KEGG" id="fox:FOXG_14324"/>